<gene>
    <name evidence="1" type="ORF">NBT09_04325</name>
</gene>
<dbReference type="Proteomes" id="UP001056268">
    <property type="component" value="Chromosome"/>
</dbReference>
<dbReference type="EMBL" id="CP098324">
    <property type="protein sequence ID" value="URW77262.1"/>
    <property type="molecule type" value="Genomic_DNA"/>
</dbReference>
<accession>A0ABY4U0B5</accession>
<name>A0ABY4U0B5_RICCR</name>
<organism evidence="1 2">
    <name type="scientific">Rickettsia conorii subsp. raoultii</name>
    <dbReference type="NCBI Taxonomy" id="369822"/>
    <lineage>
        <taxon>Bacteria</taxon>
        <taxon>Pseudomonadati</taxon>
        <taxon>Pseudomonadota</taxon>
        <taxon>Alphaproteobacteria</taxon>
        <taxon>Rickettsiales</taxon>
        <taxon>Rickettsiaceae</taxon>
        <taxon>Rickettsieae</taxon>
        <taxon>Rickettsia</taxon>
        <taxon>spotted fever group</taxon>
    </lineage>
</organism>
<keyword evidence="2" id="KW-1185">Reference proteome</keyword>
<proteinExistence type="predicted"/>
<protein>
    <recommendedName>
        <fullName evidence="3">Acyl-[acyl-carrier-protein]--UDP-N-acetylglucosamine O-acyltransferase</fullName>
    </recommendedName>
</protein>
<reference evidence="1" key="1">
    <citation type="submission" date="2022-05" db="EMBL/GenBank/DDBJ databases">
        <title>Tracking Rickettsia raoultii infection dynamics in vivo by bioorthogonal metabolic labeling.</title>
        <authorList>
            <person name="Zhu D.-Y."/>
            <person name="Jia N."/>
            <person name="Li C."/>
            <person name="Zhang M.-Z."/>
            <person name="Liu H.-B."/>
            <person name="Cao W.-C."/>
        </authorList>
    </citation>
    <scope>NUCLEOTIDE SEQUENCE</scope>
    <source>
        <strain evidence="1">BIME</strain>
    </source>
</reference>
<sequence length="189" mass="21496">MKEQKLFINDMNYINQHYTIKIFGFVPNSSFQKQTEPFCIFNNGVAFANASYITAPGNTEGVQGWCWGLCHKYDSSLPYVSWRTNEDINDIRRTVSQGVNNIFNEVIAGFRNISDIKLATLEEVTQLKDLVANDKVKLGCTMYNNGSTDCSNKEETLEFLNLYISDPTLELYLSPHSISVIGEIFIHKN</sequence>
<evidence type="ECO:0000313" key="1">
    <source>
        <dbReference type="EMBL" id="URW77262.1"/>
    </source>
</evidence>
<dbReference type="RefSeq" id="WP_250719577.1">
    <property type="nucleotide sequence ID" value="NZ_CP098324.1"/>
</dbReference>
<evidence type="ECO:0000313" key="2">
    <source>
        <dbReference type="Proteomes" id="UP001056268"/>
    </source>
</evidence>
<evidence type="ECO:0008006" key="3">
    <source>
        <dbReference type="Google" id="ProtNLM"/>
    </source>
</evidence>